<dbReference type="EMBL" id="JYDL01000056">
    <property type="protein sequence ID" value="KRX19690.1"/>
    <property type="molecule type" value="Genomic_DNA"/>
</dbReference>
<keyword evidence="1" id="KW-0812">Transmembrane</keyword>
<comment type="caution">
    <text evidence="2">The sequence shown here is derived from an EMBL/GenBank/DDBJ whole genome shotgun (WGS) entry which is preliminary data.</text>
</comment>
<gene>
    <name evidence="2" type="ORF">T07_8866</name>
</gene>
<evidence type="ECO:0000256" key="1">
    <source>
        <dbReference type="SAM" id="Phobius"/>
    </source>
</evidence>
<dbReference type="Proteomes" id="UP000054630">
    <property type="component" value="Unassembled WGS sequence"/>
</dbReference>
<evidence type="ECO:0000313" key="2">
    <source>
        <dbReference type="EMBL" id="KRX19690.1"/>
    </source>
</evidence>
<keyword evidence="1" id="KW-1133">Transmembrane helix</keyword>
<sequence>MAEDKRKAPDNAAAQFFYLVISYWLFFNLFIDSNIPVLISCNIFHFIGPDTFIYSYYFWKVFTRIYQNPLNVRCLHIKASRYCSNVRLPLVYLPFLPVLSNQP</sequence>
<reference evidence="2 3" key="1">
    <citation type="submission" date="2015-01" db="EMBL/GenBank/DDBJ databases">
        <title>Evolution of Trichinella species and genotypes.</title>
        <authorList>
            <person name="Korhonen P.K."/>
            <person name="Edoardo P."/>
            <person name="Giuseppe L.R."/>
            <person name="Gasser R.B."/>
        </authorList>
    </citation>
    <scope>NUCLEOTIDE SEQUENCE [LARGE SCALE GENOMIC DNA]</scope>
    <source>
        <strain evidence="2">ISS37</strain>
    </source>
</reference>
<protein>
    <submittedName>
        <fullName evidence="2">Uncharacterized protein</fullName>
    </submittedName>
</protein>
<accession>A0A0V0RZM9</accession>
<feature type="transmembrane region" description="Helical" evidence="1">
    <location>
        <begin position="12"/>
        <end position="31"/>
    </location>
</feature>
<dbReference type="AlphaFoldDB" id="A0A0V0RZM9"/>
<evidence type="ECO:0000313" key="3">
    <source>
        <dbReference type="Proteomes" id="UP000054630"/>
    </source>
</evidence>
<name>A0A0V0RZM9_9BILA</name>
<keyword evidence="3" id="KW-1185">Reference proteome</keyword>
<proteinExistence type="predicted"/>
<feature type="transmembrane region" description="Helical" evidence="1">
    <location>
        <begin position="37"/>
        <end position="59"/>
    </location>
</feature>
<organism evidence="2 3">
    <name type="scientific">Trichinella nelsoni</name>
    <dbReference type="NCBI Taxonomy" id="6336"/>
    <lineage>
        <taxon>Eukaryota</taxon>
        <taxon>Metazoa</taxon>
        <taxon>Ecdysozoa</taxon>
        <taxon>Nematoda</taxon>
        <taxon>Enoplea</taxon>
        <taxon>Dorylaimia</taxon>
        <taxon>Trichinellida</taxon>
        <taxon>Trichinellidae</taxon>
        <taxon>Trichinella</taxon>
    </lineage>
</organism>
<keyword evidence="1" id="KW-0472">Membrane</keyword>